<dbReference type="InterPro" id="IPR049278">
    <property type="entry name" value="MS_channel_C"/>
</dbReference>
<dbReference type="InterPro" id="IPR045275">
    <property type="entry name" value="MscS_archaea/bacteria_type"/>
</dbReference>
<evidence type="ECO:0000256" key="5">
    <source>
        <dbReference type="ARBA" id="ARBA00022989"/>
    </source>
</evidence>
<dbReference type="SUPFAM" id="SSF50182">
    <property type="entry name" value="Sm-like ribonucleoproteins"/>
    <property type="match status" value="1"/>
</dbReference>
<dbReference type="EMBL" id="SSMC01000001">
    <property type="protein sequence ID" value="THD69589.1"/>
    <property type="molecule type" value="Genomic_DNA"/>
</dbReference>
<evidence type="ECO:0000256" key="6">
    <source>
        <dbReference type="ARBA" id="ARBA00023136"/>
    </source>
</evidence>
<dbReference type="PANTHER" id="PTHR30221">
    <property type="entry name" value="SMALL-CONDUCTANCE MECHANOSENSITIVE CHANNEL"/>
    <property type="match status" value="1"/>
</dbReference>
<dbReference type="GO" id="GO:0008381">
    <property type="term" value="F:mechanosensitive monoatomic ion channel activity"/>
    <property type="evidence" value="ECO:0007669"/>
    <property type="project" value="InterPro"/>
</dbReference>
<evidence type="ECO:0000259" key="8">
    <source>
        <dbReference type="Pfam" id="PF00924"/>
    </source>
</evidence>
<comment type="caution">
    <text evidence="10">The sequence shown here is derived from an EMBL/GenBank/DDBJ whole genome shotgun (WGS) entry which is preliminary data.</text>
</comment>
<dbReference type="InterPro" id="IPR006685">
    <property type="entry name" value="MscS_channel_2nd"/>
</dbReference>
<name>A0A4S3M4I3_9FLAO</name>
<dbReference type="GO" id="GO:0005886">
    <property type="term" value="C:plasma membrane"/>
    <property type="evidence" value="ECO:0007669"/>
    <property type="project" value="UniProtKB-SubCell"/>
</dbReference>
<dbReference type="SUPFAM" id="SSF82861">
    <property type="entry name" value="Mechanosensitive channel protein MscS (YggB), transmembrane region"/>
    <property type="match status" value="1"/>
</dbReference>
<dbReference type="AlphaFoldDB" id="A0A4S3M4I3"/>
<keyword evidence="6 7" id="KW-0472">Membrane</keyword>
<keyword evidence="4 7" id="KW-0812">Transmembrane</keyword>
<evidence type="ECO:0000256" key="7">
    <source>
        <dbReference type="SAM" id="Phobius"/>
    </source>
</evidence>
<dbReference type="OrthoDB" id="9809206at2"/>
<dbReference type="InterPro" id="IPR010920">
    <property type="entry name" value="LSM_dom_sf"/>
</dbReference>
<reference evidence="10 11" key="1">
    <citation type="submission" date="2019-04" db="EMBL/GenBank/DDBJ databases">
        <title>Draft genome sequence of Robertkochia marina CC-AMO-30D.</title>
        <authorList>
            <person name="Hameed A."/>
            <person name="Lin S.-Y."/>
            <person name="Shahina M."/>
            <person name="Lai W.-A."/>
            <person name="Young C.-C."/>
        </authorList>
    </citation>
    <scope>NUCLEOTIDE SEQUENCE [LARGE SCALE GENOMIC DNA]</scope>
    <source>
        <strain evidence="10 11">CC-AMO-30D</strain>
    </source>
</reference>
<dbReference type="Pfam" id="PF00924">
    <property type="entry name" value="MS_channel_2nd"/>
    <property type="match status" value="1"/>
</dbReference>
<dbReference type="Gene3D" id="1.10.287.1260">
    <property type="match status" value="1"/>
</dbReference>
<evidence type="ECO:0000256" key="1">
    <source>
        <dbReference type="ARBA" id="ARBA00004651"/>
    </source>
</evidence>
<dbReference type="Pfam" id="PF21082">
    <property type="entry name" value="MS_channel_3rd"/>
    <property type="match status" value="1"/>
</dbReference>
<dbReference type="Gene3D" id="3.30.70.100">
    <property type="match status" value="1"/>
</dbReference>
<proteinExistence type="inferred from homology"/>
<accession>A0A4S3M4I3</accession>
<feature type="transmembrane region" description="Helical" evidence="7">
    <location>
        <begin position="26"/>
        <end position="45"/>
    </location>
</feature>
<dbReference type="InterPro" id="IPR011066">
    <property type="entry name" value="MscS_channel_C_sf"/>
</dbReference>
<evidence type="ECO:0000256" key="2">
    <source>
        <dbReference type="ARBA" id="ARBA00008017"/>
    </source>
</evidence>
<feature type="domain" description="Mechanosensitive ion channel MscS" evidence="8">
    <location>
        <begin position="113"/>
        <end position="178"/>
    </location>
</feature>
<dbReference type="PANTHER" id="PTHR30221:SF1">
    <property type="entry name" value="SMALL-CONDUCTANCE MECHANOSENSITIVE CHANNEL"/>
    <property type="match status" value="1"/>
</dbReference>
<dbReference type="Proteomes" id="UP000305939">
    <property type="component" value="Unassembled WGS sequence"/>
</dbReference>
<evidence type="ECO:0000256" key="4">
    <source>
        <dbReference type="ARBA" id="ARBA00022692"/>
    </source>
</evidence>
<evidence type="ECO:0000256" key="3">
    <source>
        <dbReference type="ARBA" id="ARBA00022475"/>
    </source>
</evidence>
<sequence length="279" mass="30891">MQESTQSNDFLEKALEFIQNIDLQAIALKVLAAIAIYIIGGWLIGRVVRIADKIMAKRDYESSLRGFLKNLISWSLKILLIVAILGTFGIETTSFAAIIAAAGLAIGLALQGSMSNFAGGVLILIFKPFRVGDFIEAQGMSGTVKEIGIINTRLSTFGNQIAIIPNGKLANDNILNYSAENTRRENLTFGISYDSDIKKAKEILTDIVNNFDKVMKDPAPQVMVAELAESSVNLSLRYWATNADFWDCRWHIIEEAKMRFDAEGIEIPFPHMVEIQKKA</sequence>
<evidence type="ECO:0000259" key="9">
    <source>
        <dbReference type="Pfam" id="PF21082"/>
    </source>
</evidence>
<dbReference type="RefSeq" id="WP_136335079.1">
    <property type="nucleotide sequence ID" value="NZ_QXMP01000001.1"/>
</dbReference>
<keyword evidence="11" id="KW-1185">Reference proteome</keyword>
<feature type="transmembrane region" description="Helical" evidence="7">
    <location>
        <begin position="66"/>
        <end position="90"/>
    </location>
</feature>
<dbReference type="Gene3D" id="2.30.30.60">
    <property type="match status" value="1"/>
</dbReference>
<comment type="similarity">
    <text evidence="2">Belongs to the MscS (TC 1.A.23) family.</text>
</comment>
<evidence type="ECO:0000313" key="10">
    <source>
        <dbReference type="EMBL" id="THD69589.1"/>
    </source>
</evidence>
<feature type="transmembrane region" description="Helical" evidence="7">
    <location>
        <begin position="96"/>
        <end position="126"/>
    </location>
</feature>
<protein>
    <submittedName>
        <fullName evidence="10">Mechanosensitive ion channel</fullName>
    </submittedName>
</protein>
<organism evidence="10 11">
    <name type="scientific">Robertkochia marina</name>
    <dbReference type="NCBI Taxonomy" id="1227945"/>
    <lineage>
        <taxon>Bacteria</taxon>
        <taxon>Pseudomonadati</taxon>
        <taxon>Bacteroidota</taxon>
        <taxon>Flavobacteriia</taxon>
        <taxon>Flavobacteriales</taxon>
        <taxon>Flavobacteriaceae</taxon>
        <taxon>Robertkochia</taxon>
    </lineage>
</organism>
<feature type="domain" description="Mechanosensitive ion channel MscS C-terminal" evidence="9">
    <location>
        <begin position="186"/>
        <end position="267"/>
    </location>
</feature>
<dbReference type="SUPFAM" id="SSF82689">
    <property type="entry name" value="Mechanosensitive channel protein MscS (YggB), C-terminal domain"/>
    <property type="match status" value="1"/>
</dbReference>
<dbReference type="InterPro" id="IPR023408">
    <property type="entry name" value="MscS_beta-dom_sf"/>
</dbReference>
<evidence type="ECO:0000313" key="11">
    <source>
        <dbReference type="Proteomes" id="UP000305939"/>
    </source>
</evidence>
<keyword evidence="3" id="KW-1003">Cell membrane</keyword>
<comment type="subcellular location">
    <subcellularLocation>
        <location evidence="1">Cell membrane</location>
        <topology evidence="1">Multi-pass membrane protein</topology>
    </subcellularLocation>
</comment>
<dbReference type="InterPro" id="IPR011014">
    <property type="entry name" value="MscS_channel_TM-2"/>
</dbReference>
<gene>
    <name evidence="10" type="ORF">E7Z59_04485</name>
</gene>
<keyword evidence="5 7" id="KW-1133">Transmembrane helix</keyword>